<dbReference type="Proteomes" id="UP000199758">
    <property type="component" value="Unassembled WGS sequence"/>
</dbReference>
<gene>
    <name evidence="1" type="ORF">SAMN04488068_1471</name>
</gene>
<organism evidence="1 2">
    <name type="scientific">Hydrocarboniphaga daqingensis</name>
    <dbReference type="NCBI Taxonomy" id="490188"/>
    <lineage>
        <taxon>Bacteria</taxon>
        <taxon>Pseudomonadati</taxon>
        <taxon>Pseudomonadota</taxon>
        <taxon>Gammaproteobacteria</taxon>
        <taxon>Nevskiales</taxon>
        <taxon>Nevskiaceae</taxon>
        <taxon>Hydrocarboniphaga</taxon>
    </lineage>
</organism>
<dbReference type="EMBL" id="FQWZ01000003">
    <property type="protein sequence ID" value="SHG80962.1"/>
    <property type="molecule type" value="Genomic_DNA"/>
</dbReference>
<accession>A0A1M5MUY8</accession>
<dbReference type="STRING" id="490188.SAMN04488068_1471"/>
<name>A0A1M5MUY8_9GAMM</name>
<evidence type="ECO:0000313" key="2">
    <source>
        <dbReference type="Proteomes" id="UP000199758"/>
    </source>
</evidence>
<protein>
    <submittedName>
        <fullName evidence="1">Uncharacterized protein</fullName>
    </submittedName>
</protein>
<sequence>MRSSPYKKTGKSGRALYPARVGFLALAPFVELAFVPAQNYPPSSPLPAPSLHIFYGSRVADVDDALPKVNGYCPSQIATTKFILSRTLRKGAAR</sequence>
<evidence type="ECO:0000313" key="1">
    <source>
        <dbReference type="EMBL" id="SHG80962.1"/>
    </source>
</evidence>
<proteinExistence type="predicted"/>
<dbReference type="AlphaFoldDB" id="A0A1M5MUY8"/>
<dbReference type="RefSeq" id="WP_072896055.1">
    <property type="nucleotide sequence ID" value="NZ_FQWZ01000003.1"/>
</dbReference>
<keyword evidence="2" id="KW-1185">Reference proteome</keyword>
<reference evidence="1 2" key="1">
    <citation type="submission" date="2016-11" db="EMBL/GenBank/DDBJ databases">
        <authorList>
            <person name="Jaros S."/>
            <person name="Januszkiewicz K."/>
            <person name="Wedrychowicz H."/>
        </authorList>
    </citation>
    <scope>NUCLEOTIDE SEQUENCE [LARGE SCALE GENOMIC DNA]</scope>
    <source>
        <strain evidence="1 2">CGMCC 1.7049</strain>
    </source>
</reference>
<dbReference type="OrthoDB" id="7765631at2"/>